<comment type="similarity">
    <text evidence="2">Belongs to the eukaryotic RPB8 RNA polymerase subunit family.</text>
</comment>
<dbReference type="GO" id="GO:0005666">
    <property type="term" value="C:RNA polymerase III complex"/>
    <property type="evidence" value="ECO:0007669"/>
    <property type="project" value="TreeGrafter"/>
</dbReference>
<dbReference type="Proteomes" id="UP000014760">
    <property type="component" value="Unassembled WGS sequence"/>
</dbReference>
<name>R7VK43_CAPTE</name>
<evidence type="ECO:0000313" key="6">
    <source>
        <dbReference type="EnsemblMetazoa" id="CapteP19276"/>
    </source>
</evidence>
<evidence type="ECO:0000313" key="5">
    <source>
        <dbReference type="EMBL" id="ELU17021.1"/>
    </source>
</evidence>
<comment type="function">
    <text evidence="4">DNA-dependent RNA polymerase catalyzes the transcription of DNA into RNA using the four ribonucleoside triphosphates as substrates. Common component of RNA polymerases I, II and III which synthesize ribosomal RNA precursors, mRNA precursors and many functional non-coding RNAs, and small RNAs, such as 5S rRNA and tRNAs, respectively.</text>
</comment>
<dbReference type="PIRSF" id="PIRSF000779">
    <property type="entry name" value="RNA_pol_Rpb8"/>
    <property type="match status" value="1"/>
</dbReference>
<dbReference type="OMA" id="KEDDKGW"/>
<organism evidence="5">
    <name type="scientific">Capitella teleta</name>
    <name type="common">Polychaete worm</name>
    <dbReference type="NCBI Taxonomy" id="283909"/>
    <lineage>
        <taxon>Eukaryota</taxon>
        <taxon>Metazoa</taxon>
        <taxon>Spiralia</taxon>
        <taxon>Lophotrochozoa</taxon>
        <taxon>Annelida</taxon>
        <taxon>Polychaeta</taxon>
        <taxon>Sedentaria</taxon>
        <taxon>Scolecida</taxon>
        <taxon>Capitellidae</taxon>
        <taxon>Capitella</taxon>
    </lineage>
</organism>
<reference evidence="6" key="3">
    <citation type="submission" date="2015-06" db="UniProtKB">
        <authorList>
            <consortium name="EnsemblMetazoa"/>
        </authorList>
    </citation>
    <scope>IDENTIFICATION</scope>
</reference>
<dbReference type="AlphaFoldDB" id="R7VK43"/>
<dbReference type="EMBL" id="AMQN01004180">
    <property type="status" value="NOT_ANNOTATED_CDS"/>
    <property type="molecule type" value="Genomic_DNA"/>
</dbReference>
<evidence type="ECO:0000256" key="1">
    <source>
        <dbReference type="ARBA" id="ARBA00004123"/>
    </source>
</evidence>
<dbReference type="InterPro" id="IPR012340">
    <property type="entry name" value="NA-bd_OB-fold"/>
</dbReference>
<dbReference type="PANTHER" id="PTHR10917">
    <property type="entry name" value="DNA-DIRECTED RNA POLYMERASES I, II, AND III SUBUNIT RPABC3"/>
    <property type="match status" value="1"/>
</dbReference>
<keyword evidence="3" id="KW-0539">Nucleus</keyword>
<dbReference type="HOGENOM" id="CLU_103864_1_1_1"/>
<sequence length="114" mass="12818">MDLILDVNTQLYPVDLGDKFRMVIATSLREDGAPDDGEYDPEESVSSRATSFEYVMYGKVYRFEGDESGQEPGSRLAAYVSYGGLLMRLQGDANNLHGFEVDSHVYLFMKKLAF</sequence>
<reference evidence="5 7" key="2">
    <citation type="journal article" date="2013" name="Nature">
        <title>Insights into bilaterian evolution from three spiralian genomes.</title>
        <authorList>
            <person name="Simakov O."/>
            <person name="Marletaz F."/>
            <person name="Cho S.J."/>
            <person name="Edsinger-Gonzales E."/>
            <person name="Havlak P."/>
            <person name="Hellsten U."/>
            <person name="Kuo D.H."/>
            <person name="Larsson T."/>
            <person name="Lv J."/>
            <person name="Arendt D."/>
            <person name="Savage R."/>
            <person name="Osoegawa K."/>
            <person name="de Jong P."/>
            <person name="Grimwood J."/>
            <person name="Chapman J.A."/>
            <person name="Shapiro H."/>
            <person name="Aerts A."/>
            <person name="Otillar R.P."/>
            <person name="Terry A.Y."/>
            <person name="Boore J.L."/>
            <person name="Grigoriev I.V."/>
            <person name="Lindberg D.R."/>
            <person name="Seaver E.C."/>
            <person name="Weisblat D.A."/>
            <person name="Putnam N.H."/>
            <person name="Rokhsar D.S."/>
        </authorList>
    </citation>
    <scope>NUCLEOTIDE SEQUENCE</scope>
    <source>
        <strain evidence="5 7">I ESC-2004</strain>
    </source>
</reference>
<evidence type="ECO:0000256" key="3">
    <source>
        <dbReference type="ARBA" id="ARBA00023242"/>
    </source>
</evidence>
<dbReference type="OrthoDB" id="10249565at2759"/>
<comment type="subcellular location">
    <subcellularLocation>
        <location evidence="1">Nucleus</location>
    </subcellularLocation>
</comment>
<protein>
    <recommendedName>
        <fullName evidence="8">DNA-directed RNA polymerases I, II, and III subunit RPABC3</fullName>
    </recommendedName>
</protein>
<dbReference type="GO" id="GO:0005665">
    <property type="term" value="C:RNA polymerase II, core complex"/>
    <property type="evidence" value="ECO:0007669"/>
    <property type="project" value="TreeGrafter"/>
</dbReference>
<proteinExistence type="inferred from homology"/>
<dbReference type="PANTHER" id="PTHR10917:SF0">
    <property type="entry name" value="DNA-DIRECTED RNA POLYMERASES I, II, AND III SUBUNIT RPABC3"/>
    <property type="match status" value="1"/>
</dbReference>
<keyword evidence="7" id="KW-1185">Reference proteome</keyword>
<evidence type="ECO:0008006" key="8">
    <source>
        <dbReference type="Google" id="ProtNLM"/>
    </source>
</evidence>
<dbReference type="STRING" id="283909.R7VK43"/>
<evidence type="ECO:0000313" key="7">
    <source>
        <dbReference type="Proteomes" id="UP000014760"/>
    </source>
</evidence>
<dbReference type="EMBL" id="KB292771">
    <property type="protein sequence ID" value="ELU17021.1"/>
    <property type="molecule type" value="Genomic_DNA"/>
</dbReference>
<dbReference type="GO" id="GO:0006351">
    <property type="term" value="P:DNA-templated transcription"/>
    <property type="evidence" value="ECO:0007669"/>
    <property type="project" value="InterPro"/>
</dbReference>
<dbReference type="Gene3D" id="2.40.50.140">
    <property type="entry name" value="Nucleic acid-binding proteins"/>
    <property type="match status" value="1"/>
</dbReference>
<dbReference type="InterPro" id="IPR005570">
    <property type="entry name" value="RPABC3"/>
</dbReference>
<evidence type="ECO:0000256" key="2">
    <source>
        <dbReference type="ARBA" id="ARBA00008912"/>
    </source>
</evidence>
<reference evidence="7" key="1">
    <citation type="submission" date="2012-12" db="EMBL/GenBank/DDBJ databases">
        <authorList>
            <person name="Hellsten U."/>
            <person name="Grimwood J."/>
            <person name="Chapman J.A."/>
            <person name="Shapiro H."/>
            <person name="Aerts A."/>
            <person name="Otillar R.P."/>
            <person name="Terry A.Y."/>
            <person name="Boore J.L."/>
            <person name="Simakov O."/>
            <person name="Marletaz F."/>
            <person name="Cho S.-J."/>
            <person name="Edsinger-Gonzales E."/>
            <person name="Havlak P."/>
            <person name="Kuo D.-H."/>
            <person name="Larsson T."/>
            <person name="Lv J."/>
            <person name="Arendt D."/>
            <person name="Savage R."/>
            <person name="Osoegawa K."/>
            <person name="de Jong P."/>
            <person name="Lindberg D.R."/>
            <person name="Seaver E.C."/>
            <person name="Weisblat D.A."/>
            <person name="Putnam N.H."/>
            <person name="Grigoriev I.V."/>
            <person name="Rokhsar D.S."/>
        </authorList>
    </citation>
    <scope>NUCLEOTIDE SEQUENCE</scope>
    <source>
        <strain evidence="7">I ESC-2004</strain>
    </source>
</reference>
<dbReference type="SUPFAM" id="SSF50249">
    <property type="entry name" value="Nucleic acid-binding proteins"/>
    <property type="match status" value="1"/>
</dbReference>
<evidence type="ECO:0000256" key="4">
    <source>
        <dbReference type="ARBA" id="ARBA00044496"/>
    </source>
</evidence>
<gene>
    <name evidence="5" type="ORF">CAPTEDRAFT_19276</name>
</gene>
<dbReference type="EnsemblMetazoa" id="CapteT19276">
    <property type="protein sequence ID" value="CapteP19276"/>
    <property type="gene ID" value="CapteG19276"/>
</dbReference>
<dbReference type="Pfam" id="PF03870">
    <property type="entry name" value="RNA_pol_Rpb8"/>
    <property type="match status" value="1"/>
</dbReference>
<dbReference type="FunCoup" id="R7VK43">
    <property type="interactions" value="1477"/>
</dbReference>
<dbReference type="GO" id="GO:0003899">
    <property type="term" value="F:DNA-directed RNA polymerase activity"/>
    <property type="evidence" value="ECO:0007669"/>
    <property type="project" value="InterPro"/>
</dbReference>
<dbReference type="GO" id="GO:0005736">
    <property type="term" value="C:RNA polymerase I complex"/>
    <property type="evidence" value="ECO:0007669"/>
    <property type="project" value="TreeGrafter"/>
</dbReference>
<dbReference type="SMART" id="SM00658">
    <property type="entry name" value="RPOL8c"/>
    <property type="match status" value="1"/>
</dbReference>
<accession>R7VK43</accession>